<keyword evidence="6 11" id="KW-0862">Zinc</keyword>
<evidence type="ECO:0000256" key="2">
    <source>
        <dbReference type="ARBA" id="ARBA00022555"/>
    </source>
</evidence>
<comment type="subcellular location">
    <subcellularLocation>
        <location evidence="11">Cytoplasm</location>
    </subcellularLocation>
</comment>
<evidence type="ECO:0000256" key="10">
    <source>
        <dbReference type="ARBA" id="ARBA00023146"/>
    </source>
</evidence>
<reference evidence="13" key="1">
    <citation type="journal article" date="2014" name="Int. J. Syst. Evol. Microbiol.">
        <title>Complete genome sequence of Corynebacterium casei LMG S-19264T (=DSM 44701T), isolated from a smear-ripened cheese.</title>
        <authorList>
            <consortium name="US DOE Joint Genome Institute (JGI-PGF)"/>
            <person name="Walter F."/>
            <person name="Albersmeier A."/>
            <person name="Kalinowski J."/>
            <person name="Ruckert C."/>
        </authorList>
    </citation>
    <scope>NUCLEOTIDE SEQUENCE</scope>
    <source>
        <strain evidence="13">CGMCC 1.15725</strain>
    </source>
</reference>
<keyword evidence="3 11" id="KW-0436">Ligase</keyword>
<comment type="catalytic activity">
    <reaction evidence="11">
        <text>tRNA(Ala) + L-alanine + ATP = L-alanyl-tRNA(Ala) + AMP + diphosphate</text>
        <dbReference type="Rhea" id="RHEA:12540"/>
        <dbReference type="Rhea" id="RHEA-COMP:9657"/>
        <dbReference type="Rhea" id="RHEA-COMP:9923"/>
        <dbReference type="ChEBI" id="CHEBI:30616"/>
        <dbReference type="ChEBI" id="CHEBI:33019"/>
        <dbReference type="ChEBI" id="CHEBI:57972"/>
        <dbReference type="ChEBI" id="CHEBI:78442"/>
        <dbReference type="ChEBI" id="CHEBI:78497"/>
        <dbReference type="ChEBI" id="CHEBI:456215"/>
        <dbReference type="EC" id="6.1.1.7"/>
    </reaction>
</comment>
<evidence type="ECO:0000256" key="4">
    <source>
        <dbReference type="ARBA" id="ARBA00022723"/>
    </source>
</evidence>
<dbReference type="SMART" id="SM00863">
    <property type="entry name" value="tRNA_SAD"/>
    <property type="match status" value="1"/>
</dbReference>
<keyword evidence="9 11" id="KW-0648">Protein biosynthesis</keyword>
<feature type="binding site" evidence="11">
    <location>
        <position position="572"/>
    </location>
    <ligand>
        <name>Zn(2+)</name>
        <dbReference type="ChEBI" id="CHEBI:29105"/>
    </ligand>
</feature>
<evidence type="ECO:0000256" key="11">
    <source>
        <dbReference type="HAMAP-Rule" id="MF_00036"/>
    </source>
</evidence>
<dbReference type="PRINTS" id="PR00980">
    <property type="entry name" value="TRNASYNTHALA"/>
</dbReference>
<dbReference type="EC" id="6.1.1.7" evidence="11"/>
<evidence type="ECO:0000313" key="14">
    <source>
        <dbReference type="Proteomes" id="UP000646365"/>
    </source>
</evidence>
<dbReference type="GO" id="GO:0000049">
    <property type="term" value="F:tRNA binding"/>
    <property type="evidence" value="ECO:0007669"/>
    <property type="project" value="UniProtKB-KW"/>
</dbReference>
<dbReference type="FunFam" id="3.30.980.10:FF:000004">
    <property type="entry name" value="Alanine--tRNA ligase, cytoplasmic"/>
    <property type="match status" value="1"/>
</dbReference>
<keyword evidence="7 11" id="KW-0067">ATP-binding</keyword>
<feature type="binding site" evidence="11">
    <location>
        <position position="470"/>
    </location>
    <ligand>
        <name>Zn(2+)</name>
        <dbReference type="ChEBI" id="CHEBI:29105"/>
    </ligand>
</feature>
<keyword evidence="14" id="KW-1185">Reference proteome</keyword>
<dbReference type="SUPFAM" id="SSF101353">
    <property type="entry name" value="Putative anticodon-binding domain of alanyl-tRNA synthetase (AlaRS)"/>
    <property type="match status" value="1"/>
</dbReference>
<dbReference type="GO" id="GO:0005829">
    <property type="term" value="C:cytosol"/>
    <property type="evidence" value="ECO:0007669"/>
    <property type="project" value="TreeGrafter"/>
</dbReference>
<keyword evidence="8 11" id="KW-0694">RNA-binding</keyword>
<dbReference type="CDD" id="cd00673">
    <property type="entry name" value="AlaRS_core"/>
    <property type="match status" value="1"/>
</dbReference>
<comment type="cofactor">
    <cofactor evidence="11">
        <name>Zn(2+)</name>
        <dbReference type="ChEBI" id="CHEBI:29105"/>
    </cofactor>
    <text evidence="11">Binds 1 zinc ion per subunit.</text>
</comment>
<dbReference type="InterPro" id="IPR045864">
    <property type="entry name" value="aa-tRNA-synth_II/BPL/LPL"/>
</dbReference>
<evidence type="ECO:0000256" key="9">
    <source>
        <dbReference type="ARBA" id="ARBA00022917"/>
    </source>
</evidence>
<evidence type="ECO:0000256" key="3">
    <source>
        <dbReference type="ARBA" id="ARBA00022598"/>
    </source>
</evidence>
<accession>A0A8J2YQF3</accession>
<evidence type="ECO:0000256" key="1">
    <source>
        <dbReference type="ARBA" id="ARBA00008226"/>
    </source>
</evidence>
<protein>
    <recommendedName>
        <fullName evidence="11">Alanine--tRNA ligase</fullName>
        <ecNumber evidence="11">6.1.1.7</ecNumber>
    </recommendedName>
    <alternativeName>
        <fullName evidence="11">Alanyl-tRNA synthetase</fullName>
        <shortName evidence="11">AlaRS</shortName>
    </alternativeName>
</protein>
<evidence type="ECO:0000259" key="12">
    <source>
        <dbReference type="PROSITE" id="PS50860"/>
    </source>
</evidence>
<feature type="binding site" evidence="11">
    <location>
        <position position="474"/>
    </location>
    <ligand>
        <name>Zn(2+)</name>
        <dbReference type="ChEBI" id="CHEBI:29105"/>
    </ligand>
</feature>
<dbReference type="GO" id="GO:0008270">
    <property type="term" value="F:zinc ion binding"/>
    <property type="evidence" value="ECO:0007669"/>
    <property type="project" value="UniProtKB-UniRule"/>
</dbReference>
<comment type="domain">
    <text evidence="11">Consists of three domains; the N-terminal catalytic domain, the editing domain and the C-terminal C-Ala domain. The editing domain removes incorrectly charged amino acids, while the C-Ala domain, along with tRNA(Ala), serves as a bridge to cooperatively bring together the editing and aminoacylation centers thus stimulating deacylation of misacylated tRNAs.</text>
</comment>
<dbReference type="InterPro" id="IPR012947">
    <property type="entry name" value="tRNA_SAD"/>
</dbReference>
<dbReference type="InterPro" id="IPR050058">
    <property type="entry name" value="Ala-tRNA_ligase"/>
</dbReference>
<keyword evidence="5 11" id="KW-0547">Nucleotide-binding</keyword>
<evidence type="ECO:0000256" key="8">
    <source>
        <dbReference type="ARBA" id="ARBA00022884"/>
    </source>
</evidence>
<evidence type="ECO:0000313" key="13">
    <source>
        <dbReference type="EMBL" id="GGF06896.1"/>
    </source>
</evidence>
<dbReference type="Gene3D" id="3.30.930.10">
    <property type="entry name" value="Bira Bifunctional Protein, Domain 2"/>
    <property type="match status" value="1"/>
</dbReference>
<keyword evidence="11" id="KW-0963">Cytoplasm</keyword>
<dbReference type="GO" id="GO:0004813">
    <property type="term" value="F:alanine-tRNA ligase activity"/>
    <property type="evidence" value="ECO:0007669"/>
    <property type="project" value="UniProtKB-UniRule"/>
</dbReference>
<reference evidence="13" key="2">
    <citation type="submission" date="2020-09" db="EMBL/GenBank/DDBJ databases">
        <authorList>
            <person name="Sun Q."/>
            <person name="Zhou Y."/>
        </authorList>
    </citation>
    <scope>NUCLEOTIDE SEQUENCE</scope>
    <source>
        <strain evidence="13">CGMCC 1.15725</strain>
    </source>
</reference>
<comment type="caution">
    <text evidence="13">The sequence shown here is derived from an EMBL/GenBank/DDBJ whole genome shotgun (WGS) entry which is preliminary data.</text>
</comment>
<dbReference type="Pfam" id="PF07973">
    <property type="entry name" value="tRNA_SAD"/>
    <property type="match status" value="1"/>
</dbReference>
<gene>
    <name evidence="11 13" type="primary">alaS</name>
    <name evidence="13" type="ORF">GCM10011611_10480</name>
</gene>
<keyword evidence="10 11" id="KW-0030">Aminoacyl-tRNA synthetase</keyword>
<keyword evidence="2 11" id="KW-0820">tRNA-binding</keyword>
<dbReference type="Gene3D" id="3.30.980.10">
    <property type="entry name" value="Threonyl-trna Synthetase, Chain A, domain 2"/>
    <property type="match status" value="1"/>
</dbReference>
<dbReference type="InterPro" id="IPR018163">
    <property type="entry name" value="Thr/Ala-tRNA-synth_IIc_edit"/>
</dbReference>
<dbReference type="NCBIfam" id="TIGR00344">
    <property type="entry name" value="alaS"/>
    <property type="match status" value="1"/>
</dbReference>
<feature type="binding site" evidence="11">
    <location>
        <position position="576"/>
    </location>
    <ligand>
        <name>Zn(2+)</name>
        <dbReference type="ChEBI" id="CHEBI:29105"/>
    </ligand>
</feature>
<sequence>MDTGHTPGSLKIDGDRLRSLYLKFFAERGHAVIPSASVIPENDPSVLFTTAGMHPLVPYLMGQPHPAGTRLVDTQKCIRTNDIEEVGDATHLTFFEMLGNWSLGDYFKEESIAWSWEFLTSPEWLGIPKDRIAVSCFGGGLGVERDEESYRVWRKIGMPEERIAFLGVEDNWWAAGDEGPCGPDTEIFYNPIGGTCERGTECRPGCPCGRWVEIWNNVFMSYNRTAGQITDLPKRNVDTGMGLERTLAVLNRVETVYETSSFRPIVEALIAKSKYTEEEIRAKPELLKALRVISDHLRTSVFVIGDERGTSPSNQGAGYVLRRLIRRAIRFCDTLGIDPTEWVATHKTVVGMFGDAYPELRQNEERIGHELMLEYKRFDTTLKTGIRLLAKDIEDLKAGGTTVLSGEAAFKLYDTYGFPIEFTRELAGEQGFTVDMDGYERRFAEHREASKTEAAKSGLADLSEESVRYHTATHLLHAALRDILGDHVMQKGSNITQERMRFDFSHPAPMTKDEIARAEAWVQAAIDAAIPVTNEVLPLEDARKKGAIGLFSDKYGNQVSVYTIGDKSMEFCGGPHVQNTGEIGKFKIQKEQSSSAGVRRIRAVIS</sequence>
<dbReference type="InterPro" id="IPR023033">
    <property type="entry name" value="Ala_tRNA_ligase_euk/bac"/>
</dbReference>
<dbReference type="HAMAP" id="MF_00036_B">
    <property type="entry name" value="Ala_tRNA_synth_B"/>
    <property type="match status" value="1"/>
</dbReference>
<evidence type="ECO:0000256" key="6">
    <source>
        <dbReference type="ARBA" id="ARBA00022833"/>
    </source>
</evidence>
<dbReference type="NCBIfam" id="NF002436">
    <property type="entry name" value="PRK01584.1"/>
    <property type="match status" value="1"/>
</dbReference>
<dbReference type="PANTHER" id="PTHR11777:SF9">
    <property type="entry name" value="ALANINE--TRNA LIGASE, CYTOPLASMIC"/>
    <property type="match status" value="1"/>
</dbReference>
<dbReference type="PROSITE" id="PS50860">
    <property type="entry name" value="AA_TRNA_LIGASE_II_ALA"/>
    <property type="match status" value="1"/>
</dbReference>
<dbReference type="GO" id="GO:0005524">
    <property type="term" value="F:ATP binding"/>
    <property type="evidence" value="ECO:0007669"/>
    <property type="project" value="UniProtKB-UniRule"/>
</dbReference>
<dbReference type="InterPro" id="IPR018162">
    <property type="entry name" value="Ala-tRNA-ligase_IIc_anticod-bd"/>
</dbReference>
<dbReference type="Gene3D" id="3.30.54.20">
    <property type="match status" value="1"/>
</dbReference>
<feature type="domain" description="Alanyl-transfer RNA synthetases family profile" evidence="12">
    <location>
        <begin position="12"/>
        <end position="606"/>
    </location>
</feature>
<evidence type="ECO:0000256" key="7">
    <source>
        <dbReference type="ARBA" id="ARBA00022840"/>
    </source>
</evidence>
<dbReference type="AlphaFoldDB" id="A0A8J2YQF3"/>
<keyword evidence="4 11" id="KW-0479">Metal-binding</keyword>
<dbReference type="GO" id="GO:0006419">
    <property type="term" value="P:alanyl-tRNA aminoacylation"/>
    <property type="evidence" value="ECO:0007669"/>
    <property type="project" value="UniProtKB-UniRule"/>
</dbReference>
<dbReference type="RefSeq" id="WP_229743498.1">
    <property type="nucleotide sequence ID" value="NZ_BMJQ01000002.1"/>
</dbReference>
<dbReference type="SUPFAM" id="SSF55186">
    <property type="entry name" value="ThrRS/AlaRS common domain"/>
    <property type="match status" value="1"/>
</dbReference>
<dbReference type="PANTHER" id="PTHR11777">
    <property type="entry name" value="ALANYL-TRNA SYNTHETASE"/>
    <property type="match status" value="1"/>
</dbReference>
<dbReference type="EMBL" id="BMJQ01000002">
    <property type="protein sequence ID" value="GGF06896.1"/>
    <property type="molecule type" value="Genomic_DNA"/>
</dbReference>
<evidence type="ECO:0000256" key="5">
    <source>
        <dbReference type="ARBA" id="ARBA00022741"/>
    </source>
</evidence>
<dbReference type="GO" id="GO:0002161">
    <property type="term" value="F:aminoacyl-tRNA deacylase activity"/>
    <property type="evidence" value="ECO:0007669"/>
    <property type="project" value="TreeGrafter"/>
</dbReference>
<dbReference type="Pfam" id="PF01411">
    <property type="entry name" value="tRNA-synt_2c"/>
    <property type="match status" value="1"/>
</dbReference>
<name>A0A8J2YQF3_9PROT</name>
<dbReference type="InterPro" id="IPR018165">
    <property type="entry name" value="Ala-tRNA-synth_IIc_core"/>
</dbReference>
<dbReference type="Proteomes" id="UP000646365">
    <property type="component" value="Unassembled WGS sequence"/>
</dbReference>
<dbReference type="InterPro" id="IPR018164">
    <property type="entry name" value="Ala-tRNA-synth_IIc_N"/>
</dbReference>
<dbReference type="InterPro" id="IPR002318">
    <property type="entry name" value="Ala-tRNA-lgiase_IIc"/>
</dbReference>
<proteinExistence type="inferred from homology"/>
<dbReference type="SUPFAM" id="SSF55681">
    <property type="entry name" value="Class II aaRS and biotin synthetases"/>
    <property type="match status" value="1"/>
</dbReference>
<comment type="similarity">
    <text evidence="1 11">Belongs to the class-II aminoacyl-tRNA synthetase family.</text>
</comment>
<comment type="function">
    <text evidence="11">Catalyzes the attachment of alanine to tRNA(Ala) in a two-step reaction: alanine is first activated by ATP to form Ala-AMP and then transferred to the acceptor end of tRNA(Ala). Also edits incorrectly charged Ser-tRNA(Ala) and Gly-tRNA(Ala) via its editing domain.</text>
</comment>
<organism evidence="13 14">
    <name type="scientific">Aliidongia dinghuensis</name>
    <dbReference type="NCBI Taxonomy" id="1867774"/>
    <lineage>
        <taxon>Bacteria</taxon>
        <taxon>Pseudomonadati</taxon>
        <taxon>Pseudomonadota</taxon>
        <taxon>Alphaproteobacteria</taxon>
        <taxon>Rhodospirillales</taxon>
        <taxon>Dongiaceae</taxon>
        <taxon>Aliidongia</taxon>
    </lineage>
</organism>